<dbReference type="EMBL" id="BK016116">
    <property type="protein sequence ID" value="DAF96500.1"/>
    <property type="molecule type" value="Genomic_DNA"/>
</dbReference>
<protein>
    <submittedName>
        <fullName evidence="1">Uncharacterized protein</fullName>
    </submittedName>
</protein>
<organism evidence="1">
    <name type="scientific">Microviridae sp. ctMjH1</name>
    <dbReference type="NCBI Taxonomy" id="2824994"/>
    <lineage>
        <taxon>Viruses</taxon>
        <taxon>Monodnaviria</taxon>
        <taxon>Sangervirae</taxon>
        <taxon>Phixviricota</taxon>
        <taxon>Malgrandaviricetes</taxon>
        <taxon>Petitvirales</taxon>
        <taxon>Microviridae</taxon>
    </lineage>
</organism>
<evidence type="ECO:0000313" key="1">
    <source>
        <dbReference type="EMBL" id="DAF96500.1"/>
    </source>
</evidence>
<accession>A0A8S5UQ08</accession>
<sequence>MVKINSRCFIVEVNGVQYVVKYGKIDEFLCLFLPSVVVVSRMTTSPVSWKHDYQWYKRI</sequence>
<proteinExistence type="predicted"/>
<reference evidence="1" key="1">
    <citation type="journal article" date="2021" name="Proc. Natl. Acad. Sci. U.S.A.">
        <title>A Catalog of Tens of Thousands of Viruses from Human Metagenomes Reveals Hidden Associations with Chronic Diseases.</title>
        <authorList>
            <person name="Tisza M.J."/>
            <person name="Buck C.B."/>
        </authorList>
    </citation>
    <scope>NUCLEOTIDE SEQUENCE</scope>
    <source>
        <strain evidence="1">CtMjH1</strain>
    </source>
</reference>
<name>A0A8S5UQ08_9VIRU</name>